<sequence>MADIFDVVADSTRRDILHILLQRYNQSSDAAELSVSDIVSSLGLSQPTVSKHLKVLREAGLVGVREEGQHRYYHLDYSPLEVIEDWLIPFLSVDFDPTIDQALAADEAGLKVEQRAFAAALGKAFADTSFQMTHVVKDATSKKRRKNDERA</sequence>
<accession>A0A7Z0J6P7</accession>
<dbReference type="SUPFAM" id="SSF46785">
    <property type="entry name" value="Winged helix' DNA-binding domain"/>
    <property type="match status" value="1"/>
</dbReference>
<gene>
    <name evidence="5" type="ORF">HNR05_002543</name>
</gene>
<dbReference type="InterPro" id="IPR001845">
    <property type="entry name" value="HTH_ArsR_DNA-bd_dom"/>
</dbReference>
<dbReference type="SMART" id="SM00418">
    <property type="entry name" value="HTH_ARSR"/>
    <property type="match status" value="1"/>
</dbReference>
<dbReference type="Pfam" id="PF01022">
    <property type="entry name" value="HTH_5"/>
    <property type="match status" value="1"/>
</dbReference>
<dbReference type="NCBIfam" id="NF033788">
    <property type="entry name" value="HTH_metalloreg"/>
    <property type="match status" value="1"/>
</dbReference>
<dbReference type="CDD" id="cd00090">
    <property type="entry name" value="HTH_ARSR"/>
    <property type="match status" value="1"/>
</dbReference>
<dbReference type="AlphaFoldDB" id="A0A7Z0J6P7"/>
<comment type="caution">
    <text evidence="5">The sequence shown here is derived from an EMBL/GenBank/DDBJ whole genome shotgun (WGS) entry which is preliminary data.</text>
</comment>
<organism evidence="5 6">
    <name type="scientific">Glaciibacter psychrotolerans</name>
    <dbReference type="NCBI Taxonomy" id="670054"/>
    <lineage>
        <taxon>Bacteria</taxon>
        <taxon>Bacillati</taxon>
        <taxon>Actinomycetota</taxon>
        <taxon>Actinomycetes</taxon>
        <taxon>Micrococcales</taxon>
        <taxon>Microbacteriaceae</taxon>
        <taxon>Glaciibacter</taxon>
    </lineage>
</organism>
<dbReference type="InterPro" id="IPR036388">
    <property type="entry name" value="WH-like_DNA-bd_sf"/>
</dbReference>
<evidence type="ECO:0000256" key="3">
    <source>
        <dbReference type="ARBA" id="ARBA00023163"/>
    </source>
</evidence>
<reference evidence="5 6" key="1">
    <citation type="submission" date="2020-07" db="EMBL/GenBank/DDBJ databases">
        <title>Sequencing the genomes of 1000 actinobacteria strains.</title>
        <authorList>
            <person name="Klenk H.-P."/>
        </authorList>
    </citation>
    <scope>NUCLEOTIDE SEQUENCE [LARGE SCALE GENOMIC DNA]</scope>
    <source>
        <strain evidence="5 6">LI1</strain>
    </source>
</reference>
<dbReference type="EMBL" id="JACCFM010000001">
    <property type="protein sequence ID" value="NYJ20752.1"/>
    <property type="molecule type" value="Genomic_DNA"/>
</dbReference>
<dbReference type="PANTHER" id="PTHR33154:SF33">
    <property type="entry name" value="TRANSCRIPTIONAL REPRESSOR SDPR"/>
    <property type="match status" value="1"/>
</dbReference>
<keyword evidence="6" id="KW-1185">Reference proteome</keyword>
<dbReference type="PROSITE" id="PS50987">
    <property type="entry name" value="HTH_ARSR_2"/>
    <property type="match status" value="1"/>
</dbReference>
<dbReference type="GO" id="GO:0003700">
    <property type="term" value="F:DNA-binding transcription factor activity"/>
    <property type="evidence" value="ECO:0007669"/>
    <property type="project" value="InterPro"/>
</dbReference>
<name>A0A7Z0J6P7_9MICO</name>
<dbReference type="Proteomes" id="UP000537260">
    <property type="component" value="Unassembled WGS sequence"/>
</dbReference>
<dbReference type="InterPro" id="IPR011991">
    <property type="entry name" value="ArsR-like_HTH"/>
</dbReference>
<dbReference type="Gene3D" id="1.10.10.10">
    <property type="entry name" value="Winged helix-like DNA-binding domain superfamily/Winged helix DNA-binding domain"/>
    <property type="match status" value="1"/>
</dbReference>
<dbReference type="InterPro" id="IPR036390">
    <property type="entry name" value="WH_DNA-bd_sf"/>
</dbReference>
<protein>
    <submittedName>
        <fullName evidence="5">DNA-binding transcriptional ArsR family regulator</fullName>
    </submittedName>
</protein>
<evidence type="ECO:0000259" key="4">
    <source>
        <dbReference type="PROSITE" id="PS50987"/>
    </source>
</evidence>
<evidence type="ECO:0000313" key="5">
    <source>
        <dbReference type="EMBL" id="NYJ20752.1"/>
    </source>
</evidence>
<proteinExistence type="predicted"/>
<keyword evidence="2 5" id="KW-0238">DNA-binding</keyword>
<keyword evidence="1" id="KW-0805">Transcription regulation</keyword>
<dbReference type="RefSeq" id="WP_179579432.1">
    <property type="nucleotide sequence ID" value="NZ_JACCFM010000001.1"/>
</dbReference>
<evidence type="ECO:0000256" key="2">
    <source>
        <dbReference type="ARBA" id="ARBA00023125"/>
    </source>
</evidence>
<feature type="domain" description="HTH arsR-type" evidence="4">
    <location>
        <begin position="1"/>
        <end position="95"/>
    </location>
</feature>
<dbReference type="PANTHER" id="PTHR33154">
    <property type="entry name" value="TRANSCRIPTIONAL REGULATOR, ARSR FAMILY"/>
    <property type="match status" value="1"/>
</dbReference>
<dbReference type="GO" id="GO:0003677">
    <property type="term" value="F:DNA binding"/>
    <property type="evidence" value="ECO:0007669"/>
    <property type="project" value="UniProtKB-KW"/>
</dbReference>
<evidence type="ECO:0000256" key="1">
    <source>
        <dbReference type="ARBA" id="ARBA00023015"/>
    </source>
</evidence>
<dbReference type="InterPro" id="IPR051081">
    <property type="entry name" value="HTH_MetalResp_TranReg"/>
</dbReference>
<keyword evidence="3" id="KW-0804">Transcription</keyword>
<evidence type="ECO:0000313" key="6">
    <source>
        <dbReference type="Proteomes" id="UP000537260"/>
    </source>
</evidence>